<dbReference type="InterPro" id="IPR011009">
    <property type="entry name" value="Kinase-like_dom_sf"/>
</dbReference>
<dbReference type="STRING" id="745531.A0A0C3RZR9"/>
<dbReference type="OrthoDB" id="2804215at2759"/>
<dbReference type="GO" id="GO:0004674">
    <property type="term" value="F:protein serine/threonine kinase activity"/>
    <property type="evidence" value="ECO:0007669"/>
    <property type="project" value="TreeGrafter"/>
</dbReference>
<dbReference type="Gene3D" id="1.10.510.10">
    <property type="entry name" value="Transferase(Phosphotransferase) domain 1"/>
    <property type="match status" value="1"/>
</dbReference>
<proteinExistence type="predicted"/>
<evidence type="ECO:0000313" key="3">
    <source>
        <dbReference type="Proteomes" id="UP000053257"/>
    </source>
</evidence>
<dbReference type="GO" id="GO:0005524">
    <property type="term" value="F:ATP binding"/>
    <property type="evidence" value="ECO:0007669"/>
    <property type="project" value="InterPro"/>
</dbReference>
<gene>
    <name evidence="2" type="ORF">PHLGIDRAFT_39445</name>
</gene>
<name>A0A0C3RZR9_PHLG1</name>
<dbReference type="SUPFAM" id="SSF56112">
    <property type="entry name" value="Protein kinase-like (PK-like)"/>
    <property type="match status" value="1"/>
</dbReference>
<keyword evidence="3" id="KW-1185">Reference proteome</keyword>
<sequence length="149" mass="16583">LKQVVEALRYLHGEHVVHGDVRGPNILLDDEDGVVVTDFGLSVYADSQSKALMSTRGGSQRWSAPEITLNQNRPGHSVRPTYASDIWSFAMVCFELFTLDAPWGSTMSETAVQKALSKRQHPPRPALLTNDALWTIVQRCCAPDPRQRP</sequence>
<reference evidence="2 3" key="1">
    <citation type="journal article" date="2014" name="PLoS Genet.">
        <title>Analysis of the Phlebiopsis gigantea genome, transcriptome and secretome provides insight into its pioneer colonization strategies of wood.</title>
        <authorList>
            <person name="Hori C."/>
            <person name="Ishida T."/>
            <person name="Igarashi K."/>
            <person name="Samejima M."/>
            <person name="Suzuki H."/>
            <person name="Master E."/>
            <person name="Ferreira P."/>
            <person name="Ruiz-Duenas F.J."/>
            <person name="Held B."/>
            <person name="Canessa P."/>
            <person name="Larrondo L.F."/>
            <person name="Schmoll M."/>
            <person name="Druzhinina I.S."/>
            <person name="Kubicek C.P."/>
            <person name="Gaskell J.A."/>
            <person name="Kersten P."/>
            <person name="St John F."/>
            <person name="Glasner J."/>
            <person name="Sabat G."/>
            <person name="Splinter BonDurant S."/>
            <person name="Syed K."/>
            <person name="Yadav J."/>
            <person name="Mgbeahuruike A.C."/>
            <person name="Kovalchuk A."/>
            <person name="Asiegbu F.O."/>
            <person name="Lackner G."/>
            <person name="Hoffmeister D."/>
            <person name="Rencoret J."/>
            <person name="Gutierrez A."/>
            <person name="Sun H."/>
            <person name="Lindquist E."/>
            <person name="Barry K."/>
            <person name="Riley R."/>
            <person name="Grigoriev I.V."/>
            <person name="Henrissat B."/>
            <person name="Kues U."/>
            <person name="Berka R.M."/>
            <person name="Martinez A.T."/>
            <person name="Covert S.F."/>
            <person name="Blanchette R.A."/>
            <person name="Cullen D."/>
        </authorList>
    </citation>
    <scope>NUCLEOTIDE SEQUENCE [LARGE SCALE GENOMIC DNA]</scope>
    <source>
        <strain evidence="2 3">11061_1 CR5-6</strain>
    </source>
</reference>
<dbReference type="EMBL" id="KN840488">
    <property type="protein sequence ID" value="KIP07946.1"/>
    <property type="molecule type" value="Genomic_DNA"/>
</dbReference>
<dbReference type="PANTHER" id="PTHR44329">
    <property type="entry name" value="SERINE/THREONINE-PROTEIN KINASE TNNI3K-RELATED"/>
    <property type="match status" value="1"/>
</dbReference>
<organism evidence="2 3">
    <name type="scientific">Phlebiopsis gigantea (strain 11061_1 CR5-6)</name>
    <name type="common">White-rot fungus</name>
    <name type="synonym">Peniophora gigantea</name>
    <dbReference type="NCBI Taxonomy" id="745531"/>
    <lineage>
        <taxon>Eukaryota</taxon>
        <taxon>Fungi</taxon>
        <taxon>Dikarya</taxon>
        <taxon>Basidiomycota</taxon>
        <taxon>Agaricomycotina</taxon>
        <taxon>Agaricomycetes</taxon>
        <taxon>Polyporales</taxon>
        <taxon>Phanerochaetaceae</taxon>
        <taxon>Phlebiopsis</taxon>
    </lineage>
</organism>
<dbReference type="InterPro" id="IPR051681">
    <property type="entry name" value="Ser/Thr_Kinases-Pseudokinases"/>
</dbReference>
<dbReference type="InterPro" id="IPR001245">
    <property type="entry name" value="Ser-Thr/Tyr_kinase_cat_dom"/>
</dbReference>
<dbReference type="Proteomes" id="UP000053257">
    <property type="component" value="Unassembled WGS sequence"/>
</dbReference>
<protein>
    <recommendedName>
        <fullName evidence="1">Protein kinase domain-containing protein</fullName>
    </recommendedName>
</protein>
<feature type="non-terminal residue" evidence="2">
    <location>
        <position position="1"/>
    </location>
</feature>
<dbReference type="InterPro" id="IPR000719">
    <property type="entry name" value="Prot_kinase_dom"/>
</dbReference>
<dbReference type="PROSITE" id="PS50011">
    <property type="entry name" value="PROTEIN_KINASE_DOM"/>
    <property type="match status" value="1"/>
</dbReference>
<evidence type="ECO:0000259" key="1">
    <source>
        <dbReference type="PROSITE" id="PS50011"/>
    </source>
</evidence>
<evidence type="ECO:0000313" key="2">
    <source>
        <dbReference type="EMBL" id="KIP07946.1"/>
    </source>
</evidence>
<dbReference type="HOGENOM" id="CLU_000288_7_18_1"/>
<accession>A0A0C3RZR9</accession>
<dbReference type="Pfam" id="PF07714">
    <property type="entry name" value="PK_Tyr_Ser-Thr"/>
    <property type="match status" value="1"/>
</dbReference>
<feature type="non-terminal residue" evidence="2">
    <location>
        <position position="149"/>
    </location>
</feature>
<dbReference type="AlphaFoldDB" id="A0A0C3RZR9"/>
<feature type="domain" description="Protein kinase" evidence="1">
    <location>
        <begin position="1"/>
        <end position="149"/>
    </location>
</feature>